<evidence type="ECO:0000313" key="2">
    <source>
        <dbReference type="Ensembl" id="ENSMCSP00000012594.1"/>
    </source>
</evidence>
<name>A0A8C5X5M1_9PASS</name>
<keyword evidence="1" id="KW-0732">Signal</keyword>
<protein>
    <recommendedName>
        <fullName evidence="4">Endonuclease domain-containing 1 protein</fullName>
    </recommendedName>
</protein>
<dbReference type="SUPFAM" id="SSF54060">
    <property type="entry name" value="His-Me finger endonucleases"/>
    <property type="match status" value="1"/>
</dbReference>
<dbReference type="PANTHER" id="PTHR21472:SF26">
    <property type="entry name" value="ENDONUCLEASE DOMAIN CONTAINING 1"/>
    <property type="match status" value="1"/>
</dbReference>
<reference evidence="2" key="2">
    <citation type="submission" date="2025-09" db="UniProtKB">
        <authorList>
            <consortium name="Ensembl"/>
        </authorList>
    </citation>
    <scope>IDENTIFICATION</scope>
</reference>
<dbReference type="Gene3D" id="3.40.570.10">
    <property type="entry name" value="Extracellular Endonuclease, subunit A"/>
    <property type="match status" value="1"/>
</dbReference>
<feature type="signal peptide" evidence="1">
    <location>
        <begin position="1"/>
        <end position="19"/>
    </location>
</feature>
<keyword evidence="3" id="KW-1185">Reference proteome</keyword>
<dbReference type="InterPro" id="IPR044925">
    <property type="entry name" value="His-Me_finger_sf"/>
</dbReference>
<evidence type="ECO:0000313" key="3">
    <source>
        <dbReference type="Proteomes" id="UP000694560"/>
    </source>
</evidence>
<dbReference type="Ensembl" id="ENSMCST00000012921.1">
    <property type="protein sequence ID" value="ENSMCSP00000012594.1"/>
    <property type="gene ID" value="ENSMCSG00000008921.1"/>
</dbReference>
<dbReference type="InterPro" id="IPR044929">
    <property type="entry name" value="DNA/RNA_non-sp_Endonuclease_sf"/>
</dbReference>
<accession>A0A8C5X5M1</accession>
<sequence length="126" mass="14813">MLWLLLLQVLASCLWLGHSEVVTSFESCPQFFYEGTTPNDALKPNNPARICQRYNNKYHFATLYDRDFRIPIYSAYIYQPGNSSKPQAWLIEPQVSFVNGVRDMRRNSEWGEMAQGQSLGRHRHWR</sequence>
<dbReference type="Proteomes" id="UP000694560">
    <property type="component" value="Unplaced"/>
</dbReference>
<proteinExistence type="predicted"/>
<dbReference type="OrthoDB" id="69221at2759"/>
<evidence type="ECO:0000256" key="1">
    <source>
        <dbReference type="SAM" id="SignalP"/>
    </source>
</evidence>
<dbReference type="AlphaFoldDB" id="A0A8C5X5M1"/>
<evidence type="ECO:0008006" key="4">
    <source>
        <dbReference type="Google" id="ProtNLM"/>
    </source>
</evidence>
<reference evidence="2" key="1">
    <citation type="submission" date="2025-08" db="UniProtKB">
        <authorList>
            <consortium name="Ensembl"/>
        </authorList>
    </citation>
    <scope>IDENTIFICATION</scope>
</reference>
<dbReference type="InterPro" id="IPR039015">
    <property type="entry name" value="ENDOD1"/>
</dbReference>
<dbReference type="PANTHER" id="PTHR21472">
    <property type="entry name" value="ENDONUCLEASE DOMAIN-CONTAINING 1 PROTEIN ENDOD1"/>
    <property type="match status" value="1"/>
</dbReference>
<feature type="chain" id="PRO_5034475482" description="Endonuclease domain-containing 1 protein" evidence="1">
    <location>
        <begin position="20"/>
        <end position="126"/>
    </location>
</feature>
<organism evidence="2 3">
    <name type="scientific">Malurus cyaneus samueli</name>
    <dbReference type="NCBI Taxonomy" id="2593467"/>
    <lineage>
        <taxon>Eukaryota</taxon>
        <taxon>Metazoa</taxon>
        <taxon>Chordata</taxon>
        <taxon>Craniata</taxon>
        <taxon>Vertebrata</taxon>
        <taxon>Euteleostomi</taxon>
        <taxon>Archelosauria</taxon>
        <taxon>Archosauria</taxon>
        <taxon>Dinosauria</taxon>
        <taxon>Saurischia</taxon>
        <taxon>Theropoda</taxon>
        <taxon>Coelurosauria</taxon>
        <taxon>Aves</taxon>
        <taxon>Neognathae</taxon>
        <taxon>Neoaves</taxon>
        <taxon>Telluraves</taxon>
        <taxon>Australaves</taxon>
        <taxon>Passeriformes</taxon>
        <taxon>Meliphagoidea</taxon>
        <taxon>Maluridae</taxon>
        <taxon>Malurus</taxon>
    </lineage>
</organism>